<dbReference type="Gene3D" id="2.30.42.10">
    <property type="match status" value="2"/>
</dbReference>
<gene>
    <name evidence="5" type="ORF">niasHT_008430</name>
</gene>
<dbReference type="Pfam" id="PF00595">
    <property type="entry name" value="PDZ"/>
    <property type="match status" value="1"/>
</dbReference>
<keyword evidence="2" id="KW-0472">Membrane</keyword>
<evidence type="ECO:0000256" key="1">
    <source>
        <dbReference type="ARBA" id="ARBA00004370"/>
    </source>
</evidence>
<feature type="domain" description="PDZ" evidence="4">
    <location>
        <begin position="30"/>
        <end position="116"/>
    </location>
</feature>
<proteinExistence type="predicted"/>
<dbReference type="EMBL" id="JBICBT010000162">
    <property type="protein sequence ID" value="KAL3122031.1"/>
    <property type="molecule type" value="Genomic_DNA"/>
</dbReference>
<feature type="compositionally biased region" description="Basic and acidic residues" evidence="3">
    <location>
        <begin position="753"/>
        <end position="763"/>
    </location>
</feature>
<evidence type="ECO:0000256" key="2">
    <source>
        <dbReference type="ARBA" id="ARBA00023136"/>
    </source>
</evidence>
<feature type="compositionally biased region" description="Low complexity" evidence="3">
    <location>
        <begin position="287"/>
        <end position="296"/>
    </location>
</feature>
<feature type="compositionally biased region" description="Low complexity" evidence="3">
    <location>
        <begin position="304"/>
        <end position="343"/>
    </location>
</feature>
<feature type="compositionally biased region" description="Low complexity" evidence="3">
    <location>
        <begin position="928"/>
        <end position="948"/>
    </location>
</feature>
<dbReference type="InterPro" id="IPR050614">
    <property type="entry name" value="Synaptic_Scaffolding_LAP-MAGUK"/>
</dbReference>
<evidence type="ECO:0000259" key="4">
    <source>
        <dbReference type="PROSITE" id="PS50106"/>
    </source>
</evidence>
<dbReference type="PROSITE" id="PS50106">
    <property type="entry name" value="PDZ"/>
    <property type="match status" value="1"/>
</dbReference>
<comment type="caution">
    <text evidence="5">The sequence shown here is derived from an EMBL/GenBank/DDBJ whole genome shotgun (WGS) entry which is preliminary data.</text>
</comment>
<reference evidence="5 6" key="1">
    <citation type="submission" date="2024-10" db="EMBL/GenBank/DDBJ databases">
        <authorList>
            <person name="Kim D."/>
        </authorList>
    </citation>
    <scope>NUCLEOTIDE SEQUENCE [LARGE SCALE GENOMIC DNA]</scope>
    <source>
        <strain evidence="5">BH-2024</strain>
    </source>
</reference>
<feature type="compositionally biased region" description="Acidic residues" evidence="3">
    <location>
        <begin position="812"/>
        <end position="822"/>
    </location>
</feature>
<feature type="compositionally biased region" description="Polar residues" evidence="3">
    <location>
        <begin position="558"/>
        <end position="569"/>
    </location>
</feature>
<dbReference type="PANTHER" id="PTHR23119">
    <property type="entry name" value="DISCS LARGE"/>
    <property type="match status" value="1"/>
</dbReference>
<feature type="compositionally biased region" description="Polar residues" evidence="3">
    <location>
        <begin position="410"/>
        <end position="429"/>
    </location>
</feature>
<feature type="region of interest" description="Disordered" evidence="3">
    <location>
        <begin position="390"/>
        <end position="457"/>
    </location>
</feature>
<evidence type="ECO:0000313" key="6">
    <source>
        <dbReference type="Proteomes" id="UP001620626"/>
    </source>
</evidence>
<organism evidence="5 6">
    <name type="scientific">Heterodera trifolii</name>
    <dbReference type="NCBI Taxonomy" id="157864"/>
    <lineage>
        <taxon>Eukaryota</taxon>
        <taxon>Metazoa</taxon>
        <taxon>Ecdysozoa</taxon>
        <taxon>Nematoda</taxon>
        <taxon>Chromadorea</taxon>
        <taxon>Rhabditida</taxon>
        <taxon>Tylenchina</taxon>
        <taxon>Tylenchomorpha</taxon>
        <taxon>Tylenchoidea</taxon>
        <taxon>Heteroderidae</taxon>
        <taxon>Heteroderinae</taxon>
        <taxon>Heterodera</taxon>
    </lineage>
</organism>
<dbReference type="AlphaFoldDB" id="A0ABD2M3L0"/>
<comment type="subcellular location">
    <subcellularLocation>
        <location evidence="1">Membrane</location>
    </subcellularLocation>
</comment>
<feature type="compositionally biased region" description="Low complexity" evidence="3">
    <location>
        <begin position="579"/>
        <end position="617"/>
    </location>
</feature>
<feature type="region of interest" description="Disordered" evidence="3">
    <location>
        <begin position="273"/>
        <end position="343"/>
    </location>
</feature>
<dbReference type="PANTHER" id="PTHR23119:SF51">
    <property type="entry name" value="DISKS LARGE 1 TUMOR SUPPRESSOR PROTEIN"/>
    <property type="match status" value="1"/>
</dbReference>
<protein>
    <recommendedName>
        <fullName evidence="4">PDZ domain-containing protein</fullName>
    </recommendedName>
</protein>
<feature type="region of interest" description="Disordered" evidence="3">
    <location>
        <begin position="688"/>
        <end position="837"/>
    </location>
</feature>
<dbReference type="GO" id="GO:0016020">
    <property type="term" value="C:membrane"/>
    <property type="evidence" value="ECO:0007669"/>
    <property type="project" value="UniProtKB-SubCell"/>
</dbReference>
<name>A0ABD2M3L0_9BILA</name>
<feature type="compositionally biased region" description="Low complexity" evidence="3">
    <location>
        <begin position="430"/>
        <end position="439"/>
    </location>
</feature>
<feature type="region of interest" description="Disordered" evidence="3">
    <location>
        <begin position="553"/>
        <end position="617"/>
    </location>
</feature>
<feature type="region of interest" description="Disordered" evidence="3">
    <location>
        <begin position="882"/>
        <end position="955"/>
    </location>
</feature>
<evidence type="ECO:0000313" key="5">
    <source>
        <dbReference type="EMBL" id="KAL3122031.1"/>
    </source>
</evidence>
<feature type="compositionally biased region" description="Low complexity" evidence="3">
    <location>
        <begin position="889"/>
        <end position="916"/>
    </location>
</feature>
<keyword evidence="6" id="KW-1185">Reference proteome</keyword>
<feature type="compositionally biased region" description="Polar residues" evidence="3">
    <location>
        <begin position="704"/>
        <end position="713"/>
    </location>
</feature>
<evidence type="ECO:0000256" key="3">
    <source>
        <dbReference type="SAM" id="MobiDB-lite"/>
    </source>
</evidence>
<feature type="compositionally biased region" description="Acidic residues" evidence="3">
    <location>
        <begin position="737"/>
        <end position="752"/>
    </location>
</feature>
<sequence>MSLLNNADDGIGIGADGIGRKASIKMVRKNMQMRRGPSGFEWSIVGGANSLPYKGKSGLFISQLVPGGVAHSAGFRVDDSLLAVNGNDLRGLTHQEAIQCIQTAGDRLELLIEREQRQLLLDDGRFLPEASAAISAPRPPERCCTMIVRNKCGLPGFTVSGAGRWPDDPFTVDRVDVAESSLRSGDRILSVGGTNVKFGARLDQVKTLLAGFPGTRVEVVVERGGDWPPPTASRMAPKLPPKRYGAAAATASTAPTSAFGELTLTRSLPSLFVPELNGGSGGGGSGDQNDNGFSSSPVAHRQQPASSSSPVAAAVVASVARNNHQSPSPSSPYRPQQQQQQLQHRTSFNNLLLMDNSNNSSNVGRAVQAVHQQQQQPKSEMLRASTPIEYPAEQPTTSPTTKAVPAAVGDQQQQHMRPQQNAQPQQMLNSSPSSTSFSTRIDNKDIVNNNNESGNDRLRQFAVTTPTATTAGDSANANNVSPPLPPKIVATVNNNGTAISGSYQYQNGNGTTTSSTIIDANHNHHHHQHHGVPMPPSVVTPSTMAPIAKPSHIPVALNSPTTGPETTTALKVPPPVAPKPKASTSETTTTPTTVPAPSFSAHHQQQLQSPPSPTASSFSCKLKLFEAQSRNGGGGGAGGGHPNAATAAAVGVGTTNNGAQSSSARPSGIPLKKPLVCAQDLEKLKEAAEQEAAMRRRAAAAAANSNTTDGKQYQQHNHHQQRQNGGGGGGRLAENAMEMDEDNDYDDDDEEADEHRDTVHELSRLLSSSSVLDQQQNGGIAGPSVVRTRKAEMRAERTAAPNHHNYQLSNATDDDEAADADPDAAGSLCRTDSSLSQRAAEIEKRREWRQARLRSMDVESKRTDELVRMITAAAAAAAAGTASAGGNGAATDSNNNNNNNGTGNAATTTTTRTSLANGGGGGAVNFGTVPTSTTPTVNPPSNNSNSTPSPIPIAP</sequence>
<dbReference type="InterPro" id="IPR036034">
    <property type="entry name" value="PDZ_sf"/>
</dbReference>
<dbReference type="Proteomes" id="UP001620626">
    <property type="component" value="Unassembled WGS sequence"/>
</dbReference>
<dbReference type="SUPFAM" id="SSF50156">
    <property type="entry name" value="PDZ domain-like"/>
    <property type="match status" value="2"/>
</dbReference>
<dbReference type="SMART" id="SM00228">
    <property type="entry name" value="PDZ"/>
    <property type="match status" value="2"/>
</dbReference>
<accession>A0ABD2M3L0</accession>
<dbReference type="InterPro" id="IPR001478">
    <property type="entry name" value="PDZ"/>
</dbReference>